<accession>A0ABS2YF26</accession>
<comment type="catalytic activity">
    <reaction evidence="10">
        <text>thymidine + ATP = dTMP + ADP + H(+)</text>
        <dbReference type="Rhea" id="RHEA:19129"/>
        <dbReference type="ChEBI" id="CHEBI:15378"/>
        <dbReference type="ChEBI" id="CHEBI:17748"/>
        <dbReference type="ChEBI" id="CHEBI:30616"/>
        <dbReference type="ChEBI" id="CHEBI:63528"/>
        <dbReference type="ChEBI" id="CHEBI:456216"/>
        <dbReference type="EC" id="2.7.1.21"/>
    </reaction>
    <physiologicalReaction direction="left-to-right" evidence="10">
        <dbReference type="Rhea" id="RHEA:19130"/>
    </physiologicalReaction>
</comment>
<keyword evidence="7" id="KW-0418">Kinase</keyword>
<keyword evidence="5" id="KW-0808">Transferase</keyword>
<sequence length="337" mass="37172">MVGLGQQGNPRSLRTSDPPWFCSGAIRSVLSSGTIGLAATLRIHSAKNDSLAGTRFGGCVPQPACVTEQRLGTNWRPRPPHKHLKHNAKEPGSSALRVYRANKMNCLNIADIAPNSPRKTRGQIQVIFGPMFSGKSTELMRRVRRFQVAQYQCLVVKYAKDTRYSENDVATHDRNTMEAVPATELKEVYKQALVCSVIGIDEGQFFPDTVEFCEEMANRGKTIIVAALDGTFQRKAFGNILNLVPLAESVVKLNAVCMECFREAAYTKRLGAEKEVEVIGGTDKYHAVCRACYSASLPSSKENCAPHKQIEDTLPQNMVGKQVDIKAPRKLFGTLQI</sequence>
<evidence type="ECO:0000256" key="10">
    <source>
        <dbReference type="ARBA" id="ARBA00048113"/>
    </source>
</evidence>
<dbReference type="SUPFAM" id="SSF57716">
    <property type="entry name" value="Glucocorticoid receptor-like (DNA-binding domain)"/>
    <property type="match status" value="1"/>
</dbReference>
<evidence type="ECO:0000256" key="1">
    <source>
        <dbReference type="ARBA" id="ARBA00007587"/>
    </source>
</evidence>
<proteinExistence type="inferred from homology"/>
<keyword evidence="4" id="KW-0237">DNA synthesis</keyword>
<evidence type="ECO:0000256" key="4">
    <source>
        <dbReference type="ARBA" id="ARBA00022634"/>
    </source>
</evidence>
<dbReference type="PROSITE" id="PS00603">
    <property type="entry name" value="TK_CELLULAR_TYPE"/>
    <property type="match status" value="1"/>
</dbReference>
<evidence type="ECO:0000256" key="5">
    <source>
        <dbReference type="ARBA" id="ARBA00022679"/>
    </source>
</evidence>
<reference evidence="12" key="1">
    <citation type="journal article" date="2021" name="Cell">
        <title>Tracing the genetic footprints of vertebrate landing in non-teleost ray-finned fishes.</title>
        <authorList>
            <person name="Bi X."/>
            <person name="Wang K."/>
            <person name="Yang L."/>
            <person name="Pan H."/>
            <person name="Jiang H."/>
            <person name="Wei Q."/>
            <person name="Fang M."/>
            <person name="Yu H."/>
            <person name="Zhu C."/>
            <person name="Cai Y."/>
            <person name="He Y."/>
            <person name="Gan X."/>
            <person name="Zeng H."/>
            <person name="Yu D."/>
            <person name="Zhu Y."/>
            <person name="Jiang H."/>
            <person name="Qiu Q."/>
            <person name="Yang H."/>
            <person name="Zhang Y.E."/>
            <person name="Wang W."/>
            <person name="Zhu M."/>
            <person name="He S."/>
            <person name="Zhang G."/>
        </authorList>
    </citation>
    <scope>NUCLEOTIDE SEQUENCE</scope>
    <source>
        <strain evidence="12">Pddl_001</strain>
    </source>
</reference>
<dbReference type="SUPFAM" id="SSF52540">
    <property type="entry name" value="P-loop containing nucleoside triphosphate hydrolases"/>
    <property type="match status" value="1"/>
</dbReference>
<dbReference type="EC" id="2.7.1.21" evidence="2"/>
<protein>
    <recommendedName>
        <fullName evidence="3">Thymidine kinase, cytosolic</fullName>
        <ecNumber evidence="2">2.7.1.21</ecNumber>
    </recommendedName>
</protein>
<organism evidence="12 13">
    <name type="scientific">Polyodon spathula</name>
    <name type="common">North American paddlefish</name>
    <name type="synonym">Squalus spathula</name>
    <dbReference type="NCBI Taxonomy" id="7913"/>
    <lineage>
        <taxon>Eukaryota</taxon>
        <taxon>Metazoa</taxon>
        <taxon>Chordata</taxon>
        <taxon>Craniata</taxon>
        <taxon>Vertebrata</taxon>
        <taxon>Euteleostomi</taxon>
        <taxon>Actinopterygii</taxon>
        <taxon>Chondrostei</taxon>
        <taxon>Acipenseriformes</taxon>
        <taxon>Polyodontidae</taxon>
        <taxon>Polyodon</taxon>
    </lineage>
</organism>
<evidence type="ECO:0000256" key="11">
    <source>
        <dbReference type="RuleBase" id="RU004165"/>
    </source>
</evidence>
<dbReference type="Pfam" id="PF00265">
    <property type="entry name" value="TK"/>
    <property type="match status" value="1"/>
</dbReference>
<comment type="similarity">
    <text evidence="1 11">Belongs to the thymidine kinase family.</text>
</comment>
<dbReference type="Gene3D" id="3.40.50.300">
    <property type="entry name" value="P-loop containing nucleotide triphosphate hydrolases"/>
    <property type="match status" value="1"/>
</dbReference>
<dbReference type="Proteomes" id="UP001166093">
    <property type="component" value="Unassembled WGS sequence"/>
</dbReference>
<dbReference type="PANTHER" id="PTHR11441:SF0">
    <property type="entry name" value="THYMIDINE KINASE, CYTOSOLIC"/>
    <property type="match status" value="1"/>
</dbReference>
<keyword evidence="8" id="KW-0067">ATP-binding</keyword>
<dbReference type="InterPro" id="IPR001267">
    <property type="entry name" value="Thymidine_kinase"/>
</dbReference>
<evidence type="ECO:0000313" key="12">
    <source>
        <dbReference type="EMBL" id="MBN3285059.1"/>
    </source>
</evidence>
<evidence type="ECO:0000313" key="13">
    <source>
        <dbReference type="Proteomes" id="UP001166093"/>
    </source>
</evidence>
<evidence type="ECO:0000256" key="2">
    <source>
        <dbReference type="ARBA" id="ARBA00012118"/>
    </source>
</evidence>
<feature type="non-terminal residue" evidence="12">
    <location>
        <position position="337"/>
    </location>
</feature>
<evidence type="ECO:0000256" key="6">
    <source>
        <dbReference type="ARBA" id="ARBA00022741"/>
    </source>
</evidence>
<name>A0ABS2YF26_POLSP</name>
<evidence type="ECO:0000256" key="3">
    <source>
        <dbReference type="ARBA" id="ARBA00021150"/>
    </source>
</evidence>
<dbReference type="Gene3D" id="3.30.60.20">
    <property type="match status" value="1"/>
</dbReference>
<keyword evidence="6" id="KW-0547">Nucleotide-binding</keyword>
<keyword evidence="13" id="KW-1185">Reference proteome</keyword>
<evidence type="ECO:0000256" key="9">
    <source>
        <dbReference type="ARBA" id="ARBA00046642"/>
    </source>
</evidence>
<evidence type="ECO:0000256" key="7">
    <source>
        <dbReference type="ARBA" id="ARBA00022777"/>
    </source>
</evidence>
<dbReference type="PANTHER" id="PTHR11441">
    <property type="entry name" value="THYMIDINE KINASE"/>
    <property type="match status" value="1"/>
</dbReference>
<feature type="non-terminal residue" evidence="12">
    <location>
        <position position="1"/>
    </location>
</feature>
<dbReference type="EMBL" id="JAAWVQ010143148">
    <property type="protein sequence ID" value="MBN3285059.1"/>
    <property type="molecule type" value="Genomic_DNA"/>
</dbReference>
<dbReference type="InterPro" id="IPR020633">
    <property type="entry name" value="Thymidine_kinase_CS"/>
</dbReference>
<evidence type="ECO:0000256" key="8">
    <source>
        <dbReference type="ARBA" id="ARBA00022840"/>
    </source>
</evidence>
<comment type="caution">
    <text evidence="12">The sequence shown here is derived from an EMBL/GenBank/DDBJ whole genome shotgun (WGS) entry which is preliminary data.</text>
</comment>
<dbReference type="InterPro" id="IPR027417">
    <property type="entry name" value="P-loop_NTPase"/>
</dbReference>
<comment type="subunit">
    <text evidence="9">Homotetramer. Tetramerization from dimerization is induced by ATP and increases catalytic efficiency due to a high affinity for thymidine. Tetramerization is inhibited by phosphorylation at Ser-13. Interacts (via the KEN box) with FZR1.</text>
</comment>
<gene>
    <name evidence="12" type="primary">Tk1_1</name>
    <name evidence="12" type="ORF">GTO93_0020868</name>
</gene>